<evidence type="ECO:0000256" key="5">
    <source>
        <dbReference type="ARBA" id="ARBA00023136"/>
    </source>
</evidence>
<proteinExistence type="predicted"/>
<dbReference type="InterPro" id="IPR059000">
    <property type="entry name" value="ATPase_P-type_domA"/>
</dbReference>
<dbReference type="SUPFAM" id="SSF81660">
    <property type="entry name" value="Metal cation-transporting ATPase, ATP-binding domain N"/>
    <property type="match status" value="1"/>
</dbReference>
<feature type="transmembrane region" description="Helical" evidence="6">
    <location>
        <begin position="733"/>
        <end position="754"/>
    </location>
</feature>
<organism evidence="8 9">
    <name type="scientific">Mangrovihabitans endophyticus</name>
    <dbReference type="NCBI Taxonomy" id="1751298"/>
    <lineage>
        <taxon>Bacteria</taxon>
        <taxon>Bacillati</taxon>
        <taxon>Actinomycetota</taxon>
        <taxon>Actinomycetes</taxon>
        <taxon>Micromonosporales</taxon>
        <taxon>Micromonosporaceae</taxon>
        <taxon>Mangrovihabitans</taxon>
    </lineage>
</organism>
<dbReference type="PRINTS" id="PR00120">
    <property type="entry name" value="HATPASE"/>
</dbReference>
<dbReference type="Pfam" id="PF00122">
    <property type="entry name" value="E1-E2_ATPase"/>
    <property type="match status" value="1"/>
</dbReference>
<dbReference type="EMBL" id="BMMX01000001">
    <property type="protein sequence ID" value="GGK73211.1"/>
    <property type="molecule type" value="Genomic_DNA"/>
</dbReference>
<evidence type="ECO:0000259" key="7">
    <source>
        <dbReference type="Pfam" id="PF00122"/>
    </source>
</evidence>
<comment type="caution">
    <text evidence="8">The sequence shown here is derived from an EMBL/GenBank/DDBJ whole genome shotgun (WGS) entry which is preliminary data.</text>
</comment>
<evidence type="ECO:0000256" key="4">
    <source>
        <dbReference type="ARBA" id="ARBA00022989"/>
    </source>
</evidence>
<gene>
    <name evidence="8" type="ORF">GCM10012284_03850</name>
</gene>
<dbReference type="InterPro" id="IPR001757">
    <property type="entry name" value="P_typ_ATPase"/>
</dbReference>
<keyword evidence="9" id="KW-1185">Reference proteome</keyword>
<dbReference type="SUPFAM" id="SSF56784">
    <property type="entry name" value="HAD-like"/>
    <property type="match status" value="1"/>
</dbReference>
<feature type="transmembrane region" description="Helical" evidence="6">
    <location>
        <begin position="674"/>
        <end position="698"/>
    </location>
</feature>
<feature type="transmembrane region" description="Helical" evidence="6">
    <location>
        <begin position="610"/>
        <end position="635"/>
    </location>
</feature>
<evidence type="ECO:0000256" key="2">
    <source>
        <dbReference type="ARBA" id="ARBA00022692"/>
    </source>
</evidence>
<dbReference type="Gene3D" id="1.20.1110.10">
    <property type="entry name" value="Calcium-transporting ATPase, transmembrane domain"/>
    <property type="match status" value="1"/>
</dbReference>
<keyword evidence="2 6" id="KW-0812">Transmembrane</keyword>
<dbReference type="Gene3D" id="3.40.50.1000">
    <property type="entry name" value="HAD superfamily/HAD-like"/>
    <property type="match status" value="1"/>
</dbReference>
<feature type="transmembrane region" description="Helical" evidence="6">
    <location>
        <begin position="641"/>
        <end position="662"/>
    </location>
</feature>
<feature type="transmembrane region" description="Helical" evidence="6">
    <location>
        <begin position="79"/>
        <end position="97"/>
    </location>
</feature>
<dbReference type="GO" id="GO:0016887">
    <property type="term" value="F:ATP hydrolysis activity"/>
    <property type="evidence" value="ECO:0007669"/>
    <property type="project" value="InterPro"/>
</dbReference>
<reference evidence="8" key="2">
    <citation type="submission" date="2020-09" db="EMBL/GenBank/DDBJ databases">
        <authorList>
            <person name="Sun Q."/>
            <person name="Zhou Y."/>
        </authorList>
    </citation>
    <scope>NUCLEOTIDE SEQUENCE</scope>
    <source>
        <strain evidence="8">CGMCC 4.7299</strain>
    </source>
</reference>
<keyword evidence="4 6" id="KW-1133">Transmembrane helix</keyword>
<dbReference type="SFLD" id="SFLDG00002">
    <property type="entry name" value="C1.7:_P-type_atpase_like"/>
    <property type="match status" value="1"/>
</dbReference>
<dbReference type="InterPro" id="IPR036412">
    <property type="entry name" value="HAD-like_sf"/>
</dbReference>
<dbReference type="RefSeq" id="WP_189077251.1">
    <property type="nucleotide sequence ID" value="NZ_BMMX01000001.1"/>
</dbReference>
<evidence type="ECO:0000313" key="9">
    <source>
        <dbReference type="Proteomes" id="UP000656042"/>
    </source>
</evidence>
<feature type="transmembrane region" description="Helical" evidence="6">
    <location>
        <begin position="704"/>
        <end position="726"/>
    </location>
</feature>
<evidence type="ECO:0000256" key="6">
    <source>
        <dbReference type="SAM" id="Phobius"/>
    </source>
</evidence>
<dbReference type="InterPro" id="IPR023299">
    <property type="entry name" value="ATPase_P-typ_cyto_dom_N"/>
</dbReference>
<name>A0A8J3FMG7_9ACTN</name>
<dbReference type="SUPFAM" id="SSF81653">
    <property type="entry name" value="Calcium ATPase, transduction domain A"/>
    <property type="match status" value="1"/>
</dbReference>
<feature type="transmembrane region" description="Helical" evidence="6">
    <location>
        <begin position="766"/>
        <end position="787"/>
    </location>
</feature>
<dbReference type="SFLD" id="SFLDS00003">
    <property type="entry name" value="Haloacid_Dehalogenase"/>
    <property type="match status" value="1"/>
</dbReference>
<dbReference type="Pfam" id="PF00702">
    <property type="entry name" value="Hydrolase"/>
    <property type="match status" value="1"/>
</dbReference>
<dbReference type="InterPro" id="IPR023214">
    <property type="entry name" value="HAD_sf"/>
</dbReference>
<dbReference type="InterPro" id="IPR044492">
    <property type="entry name" value="P_typ_ATPase_HD_dom"/>
</dbReference>
<keyword evidence="5 6" id="KW-0472">Membrane</keyword>
<dbReference type="InterPro" id="IPR023298">
    <property type="entry name" value="ATPase_P-typ_TM_dom_sf"/>
</dbReference>
<feature type="transmembrane region" description="Helical" evidence="6">
    <location>
        <begin position="55"/>
        <end position="73"/>
    </location>
</feature>
<dbReference type="GO" id="GO:0005524">
    <property type="term" value="F:ATP binding"/>
    <property type="evidence" value="ECO:0007669"/>
    <property type="project" value="InterPro"/>
</dbReference>
<feature type="transmembrane region" description="Helical" evidence="6">
    <location>
        <begin position="260"/>
        <end position="285"/>
    </location>
</feature>
<reference evidence="8" key="1">
    <citation type="journal article" date="2014" name="Int. J. Syst. Evol. Microbiol.">
        <title>Complete genome sequence of Corynebacterium casei LMG S-19264T (=DSM 44701T), isolated from a smear-ripened cheese.</title>
        <authorList>
            <consortium name="US DOE Joint Genome Institute (JGI-PGF)"/>
            <person name="Walter F."/>
            <person name="Albersmeier A."/>
            <person name="Kalinowski J."/>
            <person name="Ruckert C."/>
        </authorList>
    </citation>
    <scope>NUCLEOTIDE SEQUENCE</scope>
    <source>
        <strain evidence="8">CGMCC 4.7299</strain>
    </source>
</reference>
<keyword evidence="3" id="KW-1278">Translocase</keyword>
<dbReference type="PRINTS" id="PR00119">
    <property type="entry name" value="CATATPASE"/>
</dbReference>
<dbReference type="PANTHER" id="PTHR42861">
    <property type="entry name" value="CALCIUM-TRANSPORTING ATPASE"/>
    <property type="match status" value="1"/>
</dbReference>
<evidence type="ECO:0000256" key="3">
    <source>
        <dbReference type="ARBA" id="ARBA00022967"/>
    </source>
</evidence>
<dbReference type="Gene3D" id="2.70.150.10">
    <property type="entry name" value="Calcium-transporting ATPase, cytoplasmic transduction domain A"/>
    <property type="match status" value="1"/>
</dbReference>
<accession>A0A8J3FMG7</accession>
<dbReference type="PROSITE" id="PS00154">
    <property type="entry name" value="ATPASE_E1_E2"/>
    <property type="match status" value="1"/>
</dbReference>
<evidence type="ECO:0000313" key="8">
    <source>
        <dbReference type="EMBL" id="GGK73211.1"/>
    </source>
</evidence>
<dbReference type="SUPFAM" id="SSF81665">
    <property type="entry name" value="Calcium ATPase, transmembrane domain M"/>
    <property type="match status" value="1"/>
</dbReference>
<comment type="subcellular location">
    <subcellularLocation>
        <location evidence="1">Cell membrane</location>
        <topology evidence="1">Multi-pass membrane protein</topology>
    </subcellularLocation>
</comment>
<feature type="transmembrane region" description="Helical" evidence="6">
    <location>
        <begin position="229"/>
        <end position="248"/>
    </location>
</feature>
<sequence>MHGSGQVGEPAVSPHPSVATGLSTAEVAERTAAGMVNDVPVRSSRSVMEIVRANLFTRINAIVGVLFAVILVVGPIQDALFGGVIIANTLIGMAQELRAKRTLDRLTLLSAVRPTVRRDGRSDEITAAEIVIDDVVEVGAGDRIVVDGTVVESDGLEIDESLLTGETDPLLKMPGDPVLSASFVVAGSGAMVTTRVGREAYAARQAEEARKFTLVDSELRNGINRILRLVTWAIIPTAAALVASQLMVNRGDLPEAVRRMVAGLVPMVPEGLVLLTSVAFAVGVIRLGRRQCLVQELPAIEGLARVDVVCLDKTGTLTTAAMTLRDVELLSGATTAAEADAALGALADTEERPNASLRAIGQSRPTPPDWQPRAVAPFSSARKWSGATFAVQPSGATVTWVLGAPDVLLRPADPVLSRVDELARRGLRVLLLARRATPLDDHPGEAGPVDPVALVLLGQQLREEAPRILRYFAAQGVSTKIVSGDNAVAVGAVATALGLPGADRPVDARHVPDEELSRVTESAAVFGRVSPVRKREIVAALQAQGHTVAMTGDGVNDVPALKHADIGICMGSGSPATRGVAQLVLLNNDFSVLPAVVAEGRRVIGNIERVANLFLTKTVYSVLLAVVVALVQVPYPFLPRHLTLIGTLTIGLPSFMLALAPTADRARPGFIARVLRFALPAGVLGAVTTMTSYLIARAHYRGDLAAETSCATLALFVFGLWVLAIISRPYTRWRVLLVLAMAAAFGLTLVVPFLQQFFALRLVGTAAPLAALAVSVGAGLLLEGIWARLSRGR</sequence>
<dbReference type="AlphaFoldDB" id="A0A8J3FMG7"/>
<dbReference type="Proteomes" id="UP000656042">
    <property type="component" value="Unassembled WGS sequence"/>
</dbReference>
<protein>
    <submittedName>
        <fullName evidence="8">Magnesium-transporting ATPase</fullName>
    </submittedName>
</protein>
<dbReference type="InterPro" id="IPR018303">
    <property type="entry name" value="ATPase_P-typ_P_site"/>
</dbReference>
<feature type="domain" description="P-type ATPase A" evidence="7">
    <location>
        <begin position="113"/>
        <end position="207"/>
    </location>
</feature>
<dbReference type="InterPro" id="IPR008250">
    <property type="entry name" value="ATPase_P-typ_transduc_dom_A_sf"/>
</dbReference>
<dbReference type="Gene3D" id="3.40.1110.10">
    <property type="entry name" value="Calcium-transporting ATPase, cytoplasmic domain N"/>
    <property type="match status" value="1"/>
</dbReference>
<dbReference type="NCBIfam" id="TIGR01494">
    <property type="entry name" value="ATPase_P-type"/>
    <property type="match status" value="2"/>
</dbReference>
<dbReference type="SFLD" id="SFLDF00027">
    <property type="entry name" value="p-type_atpase"/>
    <property type="match status" value="1"/>
</dbReference>
<dbReference type="GO" id="GO:0005886">
    <property type="term" value="C:plasma membrane"/>
    <property type="evidence" value="ECO:0007669"/>
    <property type="project" value="UniProtKB-SubCell"/>
</dbReference>
<evidence type="ECO:0000256" key="1">
    <source>
        <dbReference type="ARBA" id="ARBA00004651"/>
    </source>
</evidence>